<evidence type="ECO:0000259" key="1">
    <source>
        <dbReference type="PROSITE" id="PS50878"/>
    </source>
</evidence>
<dbReference type="FunFam" id="3.30.70.270:FF:000020">
    <property type="entry name" value="Transposon Tf2-6 polyprotein-like Protein"/>
    <property type="match status" value="1"/>
</dbReference>
<organism evidence="2 3">
    <name type="scientific">Dendrobium catenatum</name>
    <dbReference type="NCBI Taxonomy" id="906689"/>
    <lineage>
        <taxon>Eukaryota</taxon>
        <taxon>Viridiplantae</taxon>
        <taxon>Streptophyta</taxon>
        <taxon>Embryophyta</taxon>
        <taxon>Tracheophyta</taxon>
        <taxon>Spermatophyta</taxon>
        <taxon>Magnoliopsida</taxon>
        <taxon>Liliopsida</taxon>
        <taxon>Asparagales</taxon>
        <taxon>Orchidaceae</taxon>
        <taxon>Epidendroideae</taxon>
        <taxon>Malaxideae</taxon>
        <taxon>Dendrobiinae</taxon>
        <taxon>Dendrobium</taxon>
    </lineage>
</organism>
<sequence length="175" mass="19994">MPFGVTNAPAIFMDLMNKVFREYLDQFVIVFIDDILIYSASENDHARHLSMVLETLRRHQLYAKFSKCEFWLNSISFMGHVVSGEGFSVDPQKIQAVAGWPRPTTVFEIRSFLGMTGYYRKFVKGFSQIATPLTRLTQKSVAFIWTTECEANFQILKDCITSAPVLALLSGTERF</sequence>
<dbReference type="Pfam" id="PF00078">
    <property type="entry name" value="RVT_1"/>
    <property type="match status" value="1"/>
</dbReference>
<dbReference type="SUPFAM" id="SSF56672">
    <property type="entry name" value="DNA/RNA polymerases"/>
    <property type="match status" value="1"/>
</dbReference>
<name>A0A2I0WDV8_9ASPA</name>
<dbReference type="PANTHER" id="PTHR37984:SF5">
    <property type="entry name" value="PROTEIN NYNRIN-LIKE"/>
    <property type="match status" value="1"/>
</dbReference>
<dbReference type="FunFam" id="3.30.70.270:FF:000003">
    <property type="entry name" value="Transposon Ty3-G Gag-Pol polyprotein"/>
    <property type="match status" value="1"/>
</dbReference>
<dbReference type="InterPro" id="IPR043502">
    <property type="entry name" value="DNA/RNA_pol_sf"/>
</dbReference>
<keyword evidence="3" id="KW-1185">Reference proteome</keyword>
<evidence type="ECO:0000313" key="2">
    <source>
        <dbReference type="EMBL" id="PKU73846.1"/>
    </source>
</evidence>
<feature type="domain" description="Reverse transcriptase" evidence="1">
    <location>
        <begin position="1"/>
        <end position="82"/>
    </location>
</feature>
<accession>A0A2I0WDV8</accession>
<dbReference type="CDD" id="cd01647">
    <property type="entry name" value="RT_LTR"/>
    <property type="match status" value="1"/>
</dbReference>
<dbReference type="PROSITE" id="PS50878">
    <property type="entry name" value="RT_POL"/>
    <property type="match status" value="1"/>
</dbReference>
<dbReference type="PANTHER" id="PTHR37984">
    <property type="entry name" value="PROTEIN CBG26694"/>
    <property type="match status" value="1"/>
</dbReference>
<dbReference type="AlphaFoldDB" id="A0A2I0WDV8"/>
<proteinExistence type="predicted"/>
<dbReference type="EMBL" id="KZ502719">
    <property type="protein sequence ID" value="PKU73846.1"/>
    <property type="molecule type" value="Genomic_DNA"/>
</dbReference>
<dbReference type="Gene3D" id="3.30.70.270">
    <property type="match status" value="2"/>
</dbReference>
<dbReference type="InterPro" id="IPR043128">
    <property type="entry name" value="Rev_trsase/Diguanyl_cyclase"/>
</dbReference>
<reference evidence="2 3" key="1">
    <citation type="journal article" date="2016" name="Sci. Rep.">
        <title>The Dendrobium catenatum Lindl. genome sequence provides insights into polysaccharide synthase, floral development and adaptive evolution.</title>
        <authorList>
            <person name="Zhang G.Q."/>
            <person name="Xu Q."/>
            <person name="Bian C."/>
            <person name="Tsai W.C."/>
            <person name="Yeh C.M."/>
            <person name="Liu K.W."/>
            <person name="Yoshida K."/>
            <person name="Zhang L.S."/>
            <person name="Chang S.B."/>
            <person name="Chen F."/>
            <person name="Shi Y."/>
            <person name="Su Y.Y."/>
            <person name="Zhang Y.Q."/>
            <person name="Chen L.J."/>
            <person name="Yin Y."/>
            <person name="Lin M."/>
            <person name="Huang H."/>
            <person name="Deng H."/>
            <person name="Wang Z.W."/>
            <person name="Zhu S.L."/>
            <person name="Zhao X."/>
            <person name="Deng C."/>
            <person name="Niu S.C."/>
            <person name="Huang J."/>
            <person name="Wang M."/>
            <person name="Liu G.H."/>
            <person name="Yang H.J."/>
            <person name="Xiao X.J."/>
            <person name="Hsiao Y.Y."/>
            <person name="Wu W.L."/>
            <person name="Chen Y.Y."/>
            <person name="Mitsuda N."/>
            <person name="Ohme-Takagi M."/>
            <person name="Luo Y.B."/>
            <person name="Van de Peer Y."/>
            <person name="Liu Z.J."/>
        </authorList>
    </citation>
    <scope>NUCLEOTIDE SEQUENCE [LARGE SCALE GENOMIC DNA]</scope>
    <source>
        <tissue evidence="2">The whole plant</tissue>
    </source>
</reference>
<protein>
    <submittedName>
        <fullName evidence="2">Putative mitochondrial protein</fullName>
    </submittedName>
</protein>
<dbReference type="InterPro" id="IPR050951">
    <property type="entry name" value="Retrovirus_Pol_polyprotein"/>
</dbReference>
<dbReference type="Proteomes" id="UP000233837">
    <property type="component" value="Unassembled WGS sequence"/>
</dbReference>
<gene>
    <name evidence="2" type="ORF">MA16_Dca011993</name>
</gene>
<evidence type="ECO:0000313" key="3">
    <source>
        <dbReference type="Proteomes" id="UP000233837"/>
    </source>
</evidence>
<dbReference type="InterPro" id="IPR000477">
    <property type="entry name" value="RT_dom"/>
</dbReference>
<reference evidence="2 3" key="2">
    <citation type="journal article" date="2017" name="Nature">
        <title>The Apostasia genome and the evolution of orchids.</title>
        <authorList>
            <person name="Zhang G.Q."/>
            <person name="Liu K.W."/>
            <person name="Li Z."/>
            <person name="Lohaus R."/>
            <person name="Hsiao Y.Y."/>
            <person name="Niu S.C."/>
            <person name="Wang J.Y."/>
            <person name="Lin Y.C."/>
            <person name="Xu Q."/>
            <person name="Chen L.J."/>
            <person name="Yoshida K."/>
            <person name="Fujiwara S."/>
            <person name="Wang Z.W."/>
            <person name="Zhang Y.Q."/>
            <person name="Mitsuda N."/>
            <person name="Wang M."/>
            <person name="Liu G.H."/>
            <person name="Pecoraro L."/>
            <person name="Huang H.X."/>
            <person name="Xiao X.J."/>
            <person name="Lin M."/>
            <person name="Wu X.Y."/>
            <person name="Wu W.L."/>
            <person name="Chen Y.Y."/>
            <person name="Chang S.B."/>
            <person name="Sakamoto S."/>
            <person name="Ohme-Takagi M."/>
            <person name="Yagi M."/>
            <person name="Zeng S.J."/>
            <person name="Shen C.Y."/>
            <person name="Yeh C.M."/>
            <person name="Luo Y.B."/>
            <person name="Tsai W.C."/>
            <person name="Van de Peer Y."/>
            <person name="Liu Z.J."/>
        </authorList>
    </citation>
    <scope>NUCLEOTIDE SEQUENCE [LARGE SCALE GENOMIC DNA]</scope>
    <source>
        <tissue evidence="2">The whole plant</tissue>
    </source>
</reference>